<proteinExistence type="inferred from homology"/>
<evidence type="ECO:0000256" key="7">
    <source>
        <dbReference type="ARBA" id="ARBA00022679"/>
    </source>
</evidence>
<protein>
    <recommendedName>
        <fullName evidence="6">RBR-type E3 ubiquitin transferase</fullName>
        <ecNumber evidence="6">2.3.2.31</ecNumber>
    </recommendedName>
</protein>
<keyword evidence="7" id="KW-0808">Transferase</keyword>
<keyword evidence="8" id="KW-0479">Metal-binding</keyword>
<keyword evidence="12" id="KW-0862">Zinc</keyword>
<name>A0A6A1WCW3_9ROSI</name>
<evidence type="ECO:0000256" key="13">
    <source>
        <dbReference type="PROSITE-ProRule" id="PRU00175"/>
    </source>
</evidence>
<dbReference type="PROSITE" id="PS50089">
    <property type="entry name" value="ZF_RING_2"/>
    <property type="match status" value="1"/>
</dbReference>
<sequence>MDSDQDAAEEKLPTDHPRDEEYDCNEDSELDKYYDQLIFQGNDADGPRKPELNYDILRGSDINRRQEEEIAIVSSILCISKVAATLLLLHYNWRVCEALYAWLADEDRVRRSVGLLKERRDVESPKKTRKVTCTICFETYPLHGLGMTMRSAACGHLFCSDCWEKYTSTSIQDGFGCLTLRCPAPSCGAAVGRDMIESLALKEYNERYSNFLMRSYIENSRKRKWCPAPGCEYAVEFSGGAAGGYDVTAFALVGFAGTFCWVCLDPWDMHVGGTGGGFDFYSCYRNSLDLNNSDQKISEVKMYLDHGYSGYYEGWAENEMMRKEALKHLHQMQREYMKELRDSHGEPESHLQMITDAWLQIVECRRVLKWTYAYGCYLTEDEKAKKSLFEYLQLQAQSVFEKLLNCAEDIHEFLTKRREIRFNNFFFKLSVLTIVTKTYFENLVAALENDLEEVHSQVPSLQQRQEN</sequence>
<dbReference type="PROSITE" id="PS51873">
    <property type="entry name" value="TRIAD"/>
    <property type="match status" value="1"/>
</dbReference>
<organism evidence="17 18">
    <name type="scientific">Morella rubra</name>
    <name type="common">Chinese bayberry</name>
    <dbReference type="NCBI Taxonomy" id="262757"/>
    <lineage>
        <taxon>Eukaryota</taxon>
        <taxon>Viridiplantae</taxon>
        <taxon>Streptophyta</taxon>
        <taxon>Embryophyta</taxon>
        <taxon>Tracheophyta</taxon>
        <taxon>Spermatophyta</taxon>
        <taxon>Magnoliopsida</taxon>
        <taxon>eudicotyledons</taxon>
        <taxon>Gunneridae</taxon>
        <taxon>Pentapetalae</taxon>
        <taxon>rosids</taxon>
        <taxon>fabids</taxon>
        <taxon>Fagales</taxon>
        <taxon>Myricaceae</taxon>
        <taxon>Morella</taxon>
    </lineage>
</organism>
<keyword evidence="11" id="KW-0833">Ubl conjugation pathway</keyword>
<dbReference type="Gene3D" id="3.30.40.10">
    <property type="entry name" value="Zinc/RING finger domain, C3HC4 (zinc finger)"/>
    <property type="match status" value="1"/>
</dbReference>
<evidence type="ECO:0000256" key="1">
    <source>
        <dbReference type="ARBA" id="ARBA00001798"/>
    </source>
</evidence>
<dbReference type="InterPro" id="IPR001841">
    <property type="entry name" value="Znf_RING"/>
</dbReference>
<dbReference type="EMBL" id="RXIC02000020">
    <property type="protein sequence ID" value="KAB1222106.1"/>
    <property type="molecule type" value="Genomic_DNA"/>
</dbReference>
<dbReference type="InterPro" id="IPR013083">
    <property type="entry name" value="Znf_RING/FYVE/PHD"/>
</dbReference>
<evidence type="ECO:0000259" key="16">
    <source>
        <dbReference type="PROSITE" id="PS51873"/>
    </source>
</evidence>
<evidence type="ECO:0000256" key="6">
    <source>
        <dbReference type="ARBA" id="ARBA00012251"/>
    </source>
</evidence>
<evidence type="ECO:0000256" key="10">
    <source>
        <dbReference type="ARBA" id="ARBA00022771"/>
    </source>
</evidence>
<dbReference type="InterPro" id="IPR031127">
    <property type="entry name" value="E3_UB_ligase_RBR"/>
</dbReference>
<comment type="similarity">
    <text evidence="5">Belongs to the RBR family. Ariadne subfamily.</text>
</comment>
<dbReference type="EC" id="2.3.2.31" evidence="6"/>
<evidence type="ECO:0000256" key="12">
    <source>
        <dbReference type="ARBA" id="ARBA00022833"/>
    </source>
</evidence>
<keyword evidence="18" id="KW-1185">Reference proteome</keyword>
<evidence type="ECO:0000256" key="2">
    <source>
        <dbReference type="ARBA" id="ARBA00001947"/>
    </source>
</evidence>
<dbReference type="UniPathway" id="UPA00143"/>
<comment type="pathway">
    <text evidence="4">Protein modification; protein ubiquitination.</text>
</comment>
<reference evidence="17 18" key="1">
    <citation type="journal article" date="2019" name="Plant Biotechnol. J.">
        <title>The red bayberry genome and genetic basis of sex determination.</title>
        <authorList>
            <person name="Jia H.M."/>
            <person name="Jia H.J."/>
            <person name="Cai Q.L."/>
            <person name="Wang Y."/>
            <person name="Zhao H.B."/>
            <person name="Yang W.F."/>
            <person name="Wang G.Y."/>
            <person name="Li Y.H."/>
            <person name="Zhan D.L."/>
            <person name="Shen Y.T."/>
            <person name="Niu Q.F."/>
            <person name="Chang L."/>
            <person name="Qiu J."/>
            <person name="Zhao L."/>
            <person name="Xie H.B."/>
            <person name="Fu W.Y."/>
            <person name="Jin J."/>
            <person name="Li X.W."/>
            <person name="Jiao Y."/>
            <person name="Zhou C.C."/>
            <person name="Tu T."/>
            <person name="Chai C.Y."/>
            <person name="Gao J.L."/>
            <person name="Fan L.J."/>
            <person name="van de Weg E."/>
            <person name="Wang J.Y."/>
            <person name="Gao Z.S."/>
        </authorList>
    </citation>
    <scope>NUCLEOTIDE SEQUENCE [LARGE SCALE GENOMIC DNA]</scope>
    <source>
        <tissue evidence="17">Leaves</tissue>
    </source>
</reference>
<evidence type="ECO:0000256" key="8">
    <source>
        <dbReference type="ARBA" id="ARBA00022723"/>
    </source>
</evidence>
<evidence type="ECO:0000313" key="17">
    <source>
        <dbReference type="EMBL" id="KAB1222106.1"/>
    </source>
</evidence>
<feature type="region of interest" description="Disordered" evidence="14">
    <location>
        <begin position="1"/>
        <end position="27"/>
    </location>
</feature>
<gene>
    <name evidence="17" type="ORF">CJ030_MR2G018424</name>
</gene>
<dbReference type="GO" id="GO:0008270">
    <property type="term" value="F:zinc ion binding"/>
    <property type="evidence" value="ECO:0007669"/>
    <property type="project" value="UniProtKB-KW"/>
</dbReference>
<dbReference type="PANTHER" id="PTHR11685">
    <property type="entry name" value="RBR FAMILY RING FINGER AND IBR DOMAIN-CONTAINING"/>
    <property type="match status" value="1"/>
</dbReference>
<dbReference type="FunFam" id="3.30.40.10:FF:000019">
    <property type="entry name" value="RBR-type E3 ubiquitin transferase"/>
    <property type="match status" value="1"/>
</dbReference>
<accession>A0A6A1WCW3</accession>
<dbReference type="Pfam" id="PF13445">
    <property type="entry name" value="zf-RING_UBOX"/>
    <property type="match status" value="1"/>
</dbReference>
<comment type="function">
    <text evidence="3">Might act as an E3 ubiquitin-protein ligase, or as part of E3 complex, which accepts ubiquitin from specific E2 ubiquitin-conjugating enzymes and then transfers it to substrates.</text>
</comment>
<evidence type="ECO:0000256" key="4">
    <source>
        <dbReference type="ARBA" id="ARBA00004906"/>
    </source>
</evidence>
<dbReference type="Proteomes" id="UP000516437">
    <property type="component" value="Chromosome 2"/>
</dbReference>
<evidence type="ECO:0000259" key="15">
    <source>
        <dbReference type="PROSITE" id="PS50089"/>
    </source>
</evidence>
<dbReference type="SUPFAM" id="SSF57850">
    <property type="entry name" value="RING/U-box"/>
    <property type="match status" value="1"/>
</dbReference>
<comment type="catalytic activity">
    <reaction evidence="1">
        <text>[E2 ubiquitin-conjugating enzyme]-S-ubiquitinyl-L-cysteine + [acceptor protein]-L-lysine = [E2 ubiquitin-conjugating enzyme]-L-cysteine + [acceptor protein]-N(6)-ubiquitinyl-L-lysine.</text>
        <dbReference type="EC" id="2.3.2.31"/>
    </reaction>
</comment>
<dbReference type="Pfam" id="PF01485">
    <property type="entry name" value="IBR"/>
    <property type="match status" value="1"/>
</dbReference>
<dbReference type="AlphaFoldDB" id="A0A6A1WCW3"/>
<feature type="domain" description="RING-type" evidence="16">
    <location>
        <begin position="129"/>
        <end position="395"/>
    </location>
</feature>
<evidence type="ECO:0000256" key="11">
    <source>
        <dbReference type="ARBA" id="ARBA00022786"/>
    </source>
</evidence>
<dbReference type="GO" id="GO:0061630">
    <property type="term" value="F:ubiquitin protein ligase activity"/>
    <property type="evidence" value="ECO:0007669"/>
    <property type="project" value="UniProtKB-EC"/>
</dbReference>
<dbReference type="GO" id="GO:0016567">
    <property type="term" value="P:protein ubiquitination"/>
    <property type="evidence" value="ECO:0007669"/>
    <property type="project" value="UniProtKB-UniPathway"/>
</dbReference>
<comment type="cofactor">
    <cofactor evidence="2">
        <name>Zn(2+)</name>
        <dbReference type="ChEBI" id="CHEBI:29105"/>
    </cofactor>
</comment>
<evidence type="ECO:0000313" key="18">
    <source>
        <dbReference type="Proteomes" id="UP000516437"/>
    </source>
</evidence>
<evidence type="ECO:0000256" key="14">
    <source>
        <dbReference type="SAM" id="MobiDB-lite"/>
    </source>
</evidence>
<keyword evidence="9" id="KW-0677">Repeat</keyword>
<evidence type="ECO:0000256" key="3">
    <source>
        <dbReference type="ARBA" id="ARBA00003976"/>
    </source>
</evidence>
<dbReference type="Gene3D" id="1.20.120.1750">
    <property type="match status" value="1"/>
</dbReference>
<evidence type="ECO:0000256" key="9">
    <source>
        <dbReference type="ARBA" id="ARBA00022737"/>
    </source>
</evidence>
<evidence type="ECO:0000256" key="5">
    <source>
        <dbReference type="ARBA" id="ARBA00005884"/>
    </source>
</evidence>
<dbReference type="InterPro" id="IPR002867">
    <property type="entry name" value="IBR_dom"/>
</dbReference>
<feature type="domain" description="RING-type" evidence="15">
    <location>
        <begin position="133"/>
        <end position="183"/>
    </location>
</feature>
<dbReference type="SMART" id="SM00647">
    <property type="entry name" value="IBR"/>
    <property type="match status" value="1"/>
</dbReference>
<dbReference type="InterPro" id="IPR044066">
    <property type="entry name" value="TRIAD_supradom"/>
</dbReference>
<dbReference type="InterPro" id="IPR027370">
    <property type="entry name" value="Znf-RING_euk"/>
</dbReference>
<feature type="compositionally biased region" description="Basic and acidic residues" evidence="14">
    <location>
        <begin position="8"/>
        <end position="19"/>
    </location>
</feature>
<keyword evidence="10 13" id="KW-0863">Zinc-finger</keyword>
<comment type="caution">
    <text evidence="17">The sequence shown here is derived from an EMBL/GenBank/DDBJ whole genome shotgun (WGS) entry which is preliminary data.</text>
</comment>
<dbReference type="OrthoDB" id="10009520at2759"/>